<proteinExistence type="inferred from homology"/>
<keyword evidence="17" id="KW-1185">Reference proteome</keyword>
<feature type="binding site" evidence="12">
    <location>
        <position position="129"/>
    </location>
    <ligand>
        <name>Ca(2+)</name>
        <dbReference type="ChEBI" id="CHEBI:29108"/>
    </ligand>
</feature>
<keyword evidence="9 13" id="KW-0585">Phenylalanine catabolism</keyword>
<dbReference type="RefSeq" id="XP_016219638.1">
    <property type="nucleotide sequence ID" value="XM_016374094.1"/>
</dbReference>
<evidence type="ECO:0000256" key="7">
    <source>
        <dbReference type="ARBA" id="ARBA00022842"/>
    </source>
</evidence>
<feature type="active site" description="Proton acceptor" evidence="10">
    <location>
        <position position="136"/>
    </location>
</feature>
<protein>
    <recommendedName>
        <fullName evidence="3 13">Fumarylacetoacetase</fullName>
        <ecNumber evidence="3 13">3.7.1.2</ecNumber>
    </recommendedName>
    <alternativeName>
        <fullName evidence="13">Fumarylacetoacetate hydrolase</fullName>
    </alternativeName>
</protein>
<evidence type="ECO:0000256" key="11">
    <source>
        <dbReference type="PIRSR" id="PIRSR605959-2"/>
    </source>
</evidence>
<dbReference type="InterPro" id="IPR005959">
    <property type="entry name" value="Fumarylacetoacetase"/>
</dbReference>
<dbReference type="NCBIfam" id="TIGR01266">
    <property type="entry name" value="fum_ac_acetase"/>
    <property type="match status" value="1"/>
</dbReference>
<reference evidence="16 17" key="1">
    <citation type="submission" date="2015-01" db="EMBL/GenBank/DDBJ databases">
        <title>The Genome Sequence of Exophiala mesophila CBS40295.</title>
        <authorList>
            <consortium name="The Broad Institute Genomics Platform"/>
            <person name="Cuomo C."/>
            <person name="de Hoog S."/>
            <person name="Gorbushina A."/>
            <person name="Stielow B."/>
            <person name="Teixiera M."/>
            <person name="Abouelleil A."/>
            <person name="Chapman S.B."/>
            <person name="Priest M."/>
            <person name="Young S.K."/>
            <person name="Wortman J."/>
            <person name="Nusbaum C."/>
            <person name="Birren B."/>
        </authorList>
    </citation>
    <scope>NUCLEOTIDE SEQUENCE [LARGE SCALE GENOMIC DNA]</scope>
    <source>
        <strain evidence="16 17">CBS 40295</strain>
    </source>
</reference>
<evidence type="ECO:0000313" key="17">
    <source>
        <dbReference type="Proteomes" id="UP000054302"/>
    </source>
</evidence>
<gene>
    <name evidence="16" type="ORF">PV10_08994</name>
</gene>
<dbReference type="SUPFAM" id="SSF56529">
    <property type="entry name" value="FAH"/>
    <property type="match status" value="1"/>
</dbReference>
<dbReference type="Gene3D" id="3.90.850.10">
    <property type="entry name" value="Fumarylacetoacetase-like, C-terminal domain"/>
    <property type="match status" value="1"/>
</dbReference>
<keyword evidence="8 13" id="KW-0828">Tyrosine catabolism</keyword>
<evidence type="ECO:0000313" key="16">
    <source>
        <dbReference type="EMBL" id="KIV88064.1"/>
    </source>
</evidence>
<dbReference type="OMA" id="NGKNFCT"/>
<dbReference type="GO" id="GO:0006559">
    <property type="term" value="P:L-phenylalanine catabolic process"/>
    <property type="evidence" value="ECO:0007669"/>
    <property type="project" value="UniProtKB-UniRule"/>
</dbReference>
<feature type="domain" description="Fumarylacetoacetase-like C-terminal" evidence="14">
    <location>
        <begin position="152"/>
        <end position="433"/>
    </location>
</feature>
<keyword evidence="5 13" id="KW-0378">Hydrolase</keyword>
<comment type="catalytic activity">
    <reaction evidence="13">
        <text>4-fumarylacetoacetate + H2O = acetoacetate + fumarate + H(+)</text>
        <dbReference type="Rhea" id="RHEA:10244"/>
        <dbReference type="ChEBI" id="CHEBI:13705"/>
        <dbReference type="ChEBI" id="CHEBI:15377"/>
        <dbReference type="ChEBI" id="CHEBI:15378"/>
        <dbReference type="ChEBI" id="CHEBI:18034"/>
        <dbReference type="ChEBI" id="CHEBI:29806"/>
        <dbReference type="EC" id="3.7.1.2"/>
    </reaction>
</comment>
<dbReference type="InterPro" id="IPR011234">
    <property type="entry name" value="Fumarylacetoacetase-like_C"/>
</dbReference>
<dbReference type="SUPFAM" id="SSF63433">
    <property type="entry name" value="Fumarylacetoacetate hydrolase, FAH, N-terminal domain"/>
    <property type="match status" value="1"/>
</dbReference>
<dbReference type="PANTHER" id="PTHR43069:SF2">
    <property type="entry name" value="FUMARYLACETOACETASE"/>
    <property type="match status" value="1"/>
</dbReference>
<comment type="pathway">
    <text evidence="1 13">Amino-acid degradation; L-phenylalanine degradation; acetoacetate and fumarate from L-phenylalanine: step 6/6.</text>
</comment>
<dbReference type="OrthoDB" id="9971669at2759"/>
<evidence type="ECO:0000256" key="10">
    <source>
        <dbReference type="PIRSR" id="PIRSR605959-1"/>
    </source>
</evidence>
<evidence type="ECO:0000256" key="2">
    <source>
        <dbReference type="ARBA" id="ARBA00010211"/>
    </source>
</evidence>
<organism evidence="16 17">
    <name type="scientific">Exophiala mesophila</name>
    <name type="common">Black yeast-like fungus</name>
    <dbReference type="NCBI Taxonomy" id="212818"/>
    <lineage>
        <taxon>Eukaryota</taxon>
        <taxon>Fungi</taxon>
        <taxon>Dikarya</taxon>
        <taxon>Ascomycota</taxon>
        <taxon>Pezizomycotina</taxon>
        <taxon>Eurotiomycetes</taxon>
        <taxon>Chaetothyriomycetidae</taxon>
        <taxon>Chaetothyriales</taxon>
        <taxon>Herpotrichiellaceae</taxon>
        <taxon>Exophiala</taxon>
    </lineage>
</organism>
<dbReference type="VEuPathDB" id="FungiDB:PV10_08994"/>
<comment type="cofactor">
    <cofactor evidence="13">
        <name>Mg(2+)</name>
        <dbReference type="ChEBI" id="CHEBI:18420"/>
    </cofactor>
    <cofactor evidence="13">
        <name>Ca(2+)</name>
        <dbReference type="ChEBI" id="CHEBI:29108"/>
    </cofactor>
</comment>
<dbReference type="EMBL" id="KN847526">
    <property type="protein sequence ID" value="KIV88064.1"/>
    <property type="molecule type" value="Genomic_DNA"/>
</dbReference>
<evidence type="ECO:0000256" key="3">
    <source>
        <dbReference type="ARBA" id="ARBA00012094"/>
    </source>
</evidence>
<dbReference type="GO" id="GO:0006572">
    <property type="term" value="P:L-tyrosine catabolic process"/>
    <property type="evidence" value="ECO:0007669"/>
    <property type="project" value="UniProtKB-UniRule"/>
</dbReference>
<evidence type="ECO:0000256" key="1">
    <source>
        <dbReference type="ARBA" id="ARBA00004782"/>
    </source>
</evidence>
<evidence type="ECO:0000256" key="5">
    <source>
        <dbReference type="ARBA" id="ARBA00022801"/>
    </source>
</evidence>
<feature type="domain" description="Fumarylacetoacetase N-terminal" evidence="15">
    <location>
        <begin position="16"/>
        <end position="121"/>
    </location>
</feature>
<feature type="binding site" evidence="12">
    <location>
        <position position="256"/>
    </location>
    <ligand>
        <name>Mg(2+)</name>
        <dbReference type="ChEBI" id="CHEBI:18420"/>
    </ligand>
</feature>
<feature type="binding site" evidence="11">
    <location>
        <position position="239"/>
    </location>
    <ligand>
        <name>substrate</name>
    </ligand>
</feature>
<dbReference type="Proteomes" id="UP000054302">
    <property type="component" value="Unassembled WGS sequence"/>
</dbReference>
<keyword evidence="6 12" id="KW-0106">Calcium</keyword>
<dbReference type="UniPathway" id="UPA00139">
    <property type="reaction ID" value="UER00341"/>
</dbReference>
<dbReference type="GeneID" id="27326839"/>
<dbReference type="STRING" id="212818.A0A0D1Z2E5"/>
<feature type="binding site" evidence="12">
    <location>
        <position position="200"/>
    </location>
    <ligand>
        <name>Ca(2+)</name>
        <dbReference type="ChEBI" id="CHEBI:29108"/>
    </ligand>
</feature>
<keyword evidence="4 12" id="KW-0479">Metal-binding</keyword>
<feature type="binding site" evidence="11">
    <location>
        <position position="131"/>
    </location>
    <ligand>
        <name>substrate</name>
    </ligand>
</feature>
<feature type="binding site" evidence="12">
    <location>
        <position position="252"/>
    </location>
    <ligand>
        <name>Mg(2+)</name>
        <dbReference type="ChEBI" id="CHEBI:18420"/>
    </ligand>
</feature>
<dbReference type="Gene3D" id="2.30.30.230">
    <property type="entry name" value="Fumarylacetoacetase, N-terminal domain"/>
    <property type="match status" value="1"/>
</dbReference>
<feature type="binding site" evidence="11">
    <location>
        <position position="363"/>
    </location>
    <ligand>
        <name>substrate</name>
    </ligand>
</feature>
<feature type="binding site" evidence="12">
    <location>
        <position position="232"/>
    </location>
    <ligand>
        <name>Mg(2+)</name>
        <dbReference type="ChEBI" id="CHEBI:18420"/>
    </ligand>
</feature>
<dbReference type="InterPro" id="IPR036462">
    <property type="entry name" value="Fumarylacetoacetase_N_sf"/>
</dbReference>
<dbReference type="InterPro" id="IPR036663">
    <property type="entry name" value="Fumarylacetoacetase_C_sf"/>
</dbReference>
<dbReference type="GO" id="GO:1902000">
    <property type="term" value="P:homogentisate catabolic process"/>
    <property type="evidence" value="ECO:0007669"/>
    <property type="project" value="TreeGrafter"/>
</dbReference>
<dbReference type="GO" id="GO:0004334">
    <property type="term" value="F:fumarylacetoacetase activity"/>
    <property type="evidence" value="ECO:0007669"/>
    <property type="project" value="UniProtKB-UniRule"/>
</dbReference>
<accession>A0A0D1Z2E5</accession>
<dbReference type="EC" id="3.7.1.2" evidence="3 13"/>
<evidence type="ECO:0000256" key="6">
    <source>
        <dbReference type="ARBA" id="ARBA00022837"/>
    </source>
</evidence>
<feature type="binding site" evidence="12">
    <location>
        <position position="232"/>
    </location>
    <ligand>
        <name>Ca(2+)</name>
        <dbReference type="ChEBI" id="CHEBI:29108"/>
    </ligand>
</feature>
<keyword evidence="7 12" id="KW-0460">Magnesium</keyword>
<dbReference type="Pfam" id="PF01557">
    <property type="entry name" value="FAA_hydrolase"/>
    <property type="match status" value="1"/>
</dbReference>
<dbReference type="InterPro" id="IPR015377">
    <property type="entry name" value="Fumarylacetoacetase_N"/>
</dbReference>
<evidence type="ECO:0000259" key="14">
    <source>
        <dbReference type="Pfam" id="PF01557"/>
    </source>
</evidence>
<sequence>MSSWVSADQDSGFTLNNLPYGVYSVGNSPRHVGVAVGQHVLDLHVLAREHVLDGLGFDATTLLEPTLNKFASLGKHAHRALRSFLQELLKPETSLNLTLKDNQPLKGLALVEQKDVVLHLPMDIGDYTDFFVGPHHACAKLLKSTGDKFAPNFMNMPLGYHGRASSVVVSGTPVYRPNGQVSLEGAQTLSKCQQLDFEVEFAAFIGRGNQHGTSIGVNEAEDHIFGVVLMNDWSARDIQFAESTPLGPFNGKNFCTTISPWIVPLEALEPFRTAPMHPVGRESHLDNGYADHHQGPWLPYLTQDREDTVYDIPVDARIQVNSETYHAVRCNTKNVAFSFAQMVAHHTVGGCPMRPGDLLGTGTLSGATREEVGCLLEVSQHGTQPYEMGAIGSTGGKMQRCYLEDGDRVSFSAQATRPGSDPVNLGTCQGQVVASP</sequence>
<evidence type="ECO:0000259" key="15">
    <source>
        <dbReference type="Pfam" id="PF09298"/>
    </source>
</evidence>
<feature type="binding site" evidence="12">
    <location>
        <position position="198"/>
    </location>
    <ligand>
        <name>Ca(2+)</name>
        <dbReference type="ChEBI" id="CHEBI:29108"/>
    </ligand>
</feature>
<dbReference type="GO" id="GO:0046872">
    <property type="term" value="F:metal ion binding"/>
    <property type="evidence" value="ECO:0007669"/>
    <property type="project" value="UniProtKB-UniRule"/>
</dbReference>
<evidence type="ECO:0000256" key="12">
    <source>
        <dbReference type="PIRSR" id="PIRSR605959-3"/>
    </source>
</evidence>
<dbReference type="Pfam" id="PF09298">
    <property type="entry name" value="FAA_hydrolase_N"/>
    <property type="match status" value="1"/>
</dbReference>
<dbReference type="AlphaFoldDB" id="A0A0D1Z2E5"/>
<evidence type="ECO:0000256" key="9">
    <source>
        <dbReference type="ARBA" id="ARBA00023232"/>
    </source>
</evidence>
<comment type="similarity">
    <text evidence="2 13">Belongs to the FAH family.</text>
</comment>
<name>A0A0D1Z2E5_EXOME</name>
<evidence type="ECO:0000256" key="13">
    <source>
        <dbReference type="RuleBase" id="RU366008"/>
    </source>
</evidence>
<evidence type="ECO:0000256" key="8">
    <source>
        <dbReference type="ARBA" id="ARBA00022878"/>
    </source>
</evidence>
<dbReference type="PANTHER" id="PTHR43069">
    <property type="entry name" value="FUMARYLACETOACETASE"/>
    <property type="match status" value="1"/>
</dbReference>
<evidence type="ECO:0000256" key="4">
    <source>
        <dbReference type="ARBA" id="ARBA00022723"/>
    </source>
</evidence>
<dbReference type="HOGENOM" id="CLU_026207_2_0_1"/>